<dbReference type="Proteomes" id="UP000007383">
    <property type="component" value="Chromosome"/>
</dbReference>
<dbReference type="STRING" id="889378.Spiaf_0678"/>
<dbReference type="GO" id="GO:0004067">
    <property type="term" value="F:asparaginase activity"/>
    <property type="evidence" value="ECO:0007669"/>
    <property type="project" value="UniProtKB-UniRule"/>
</dbReference>
<dbReference type="SUPFAM" id="SSF53774">
    <property type="entry name" value="Glutaminase/Asparaginase"/>
    <property type="match status" value="1"/>
</dbReference>
<dbReference type="PIRSF" id="PIRSF001220">
    <property type="entry name" value="L-ASNase_gatD"/>
    <property type="match status" value="1"/>
</dbReference>
<feature type="binding site" evidence="2">
    <location>
        <position position="74"/>
    </location>
    <ligand>
        <name>substrate</name>
    </ligand>
</feature>
<reference evidence="5" key="1">
    <citation type="journal article" date="2013" name="Stand. Genomic Sci.">
        <title>Complete genome sequence of the halophilic bacterium Spirochaeta africana type strain (Z-7692(T)) from the alkaline Lake Magadi in the East African Rift.</title>
        <authorList>
            <person name="Liolos K."/>
            <person name="Abt B."/>
            <person name="Scheuner C."/>
            <person name="Teshima H."/>
            <person name="Held B."/>
            <person name="Lapidus A."/>
            <person name="Nolan M."/>
            <person name="Lucas S."/>
            <person name="Deshpande S."/>
            <person name="Cheng J.F."/>
            <person name="Tapia R."/>
            <person name="Goodwin L.A."/>
            <person name="Pitluck S."/>
            <person name="Pagani I."/>
            <person name="Ivanova N."/>
            <person name="Mavromatis K."/>
            <person name="Mikhailova N."/>
            <person name="Huntemann M."/>
            <person name="Pati A."/>
            <person name="Chen A."/>
            <person name="Palaniappan K."/>
            <person name="Land M."/>
            <person name="Rohde M."/>
            <person name="Tindall B.J."/>
            <person name="Detter J.C."/>
            <person name="Goker M."/>
            <person name="Bristow J."/>
            <person name="Eisen J.A."/>
            <person name="Markowitz V."/>
            <person name="Hugenholtz P."/>
            <person name="Woyke T."/>
            <person name="Klenk H.P."/>
            <person name="Kyrpides N.C."/>
        </authorList>
    </citation>
    <scope>NUCLEOTIDE SEQUENCE</scope>
    <source>
        <strain evidence="5">ATCC 700263 / DSM 8902 / Z-7692</strain>
    </source>
</reference>
<dbReference type="EMBL" id="CP003282">
    <property type="protein sequence ID" value="AFG36778.1"/>
    <property type="molecule type" value="Genomic_DNA"/>
</dbReference>
<protein>
    <submittedName>
        <fullName evidence="4">L-asparaginase/GlutRNAGln amidotransferase subunit D</fullName>
    </submittedName>
</protein>
<dbReference type="RefSeq" id="WP_014454775.1">
    <property type="nucleotide sequence ID" value="NC_017098.1"/>
</dbReference>
<evidence type="ECO:0000259" key="3">
    <source>
        <dbReference type="Pfam" id="PF00710"/>
    </source>
</evidence>
<dbReference type="Gene3D" id="3.40.50.1170">
    <property type="entry name" value="L-asparaginase, N-terminal domain"/>
    <property type="match status" value="1"/>
</dbReference>
<dbReference type="PATRIC" id="fig|889378.3.peg.687"/>
<dbReference type="InterPro" id="IPR037152">
    <property type="entry name" value="L-asparaginase_N_sf"/>
</dbReference>
<evidence type="ECO:0000313" key="4">
    <source>
        <dbReference type="EMBL" id="AFG36778.1"/>
    </source>
</evidence>
<feature type="active site" description="O-isoaspartyl threonine intermediate" evidence="1">
    <location>
        <position position="32"/>
    </location>
</feature>
<evidence type="ECO:0000256" key="1">
    <source>
        <dbReference type="PIRSR" id="PIRSR001220-1"/>
    </source>
</evidence>
<feature type="domain" description="L-asparaginase N-terminal" evidence="3">
    <location>
        <begin position="24"/>
        <end position="172"/>
    </location>
</feature>
<dbReference type="OrthoDB" id="9788068at2"/>
<dbReference type="InterPro" id="IPR027474">
    <property type="entry name" value="L-asparaginase_N"/>
</dbReference>
<sequence length="186" mass="20493">MNQPPDTRETLWRSPWSDSDDPELRIIITGGTFDKRYDAISGQLGFAGTHLPDILQRVRCSYPVVLELNQLIDSLDMQPEHHRGIVDSCRRSPQRRIVITHGTDRLQHTARELCQAGLDAAIVLTGAMIPYSISNSESLFNLGSAIAAAGILPPGVYAAMNGRIFAGSEVRKDPRHGIFLGHKPTI</sequence>
<dbReference type="HOGENOM" id="CLU_019134_4_2_12"/>
<dbReference type="KEGG" id="sfc:Spiaf_0678"/>
<dbReference type="PANTHER" id="PTHR11707">
    <property type="entry name" value="L-ASPARAGINASE"/>
    <property type="match status" value="1"/>
</dbReference>
<proteinExistence type="predicted"/>
<dbReference type="AlphaFoldDB" id="H9UGY5"/>
<dbReference type="InterPro" id="IPR036152">
    <property type="entry name" value="Asp/glu_Ase-like_sf"/>
</dbReference>
<dbReference type="PIRSF" id="PIRSF500176">
    <property type="entry name" value="L_ASNase"/>
    <property type="match status" value="1"/>
</dbReference>
<dbReference type="PROSITE" id="PS51732">
    <property type="entry name" value="ASN_GLN_ASE_3"/>
    <property type="match status" value="1"/>
</dbReference>
<name>H9UGY5_SPIAZ</name>
<dbReference type="GO" id="GO:0016740">
    <property type="term" value="F:transferase activity"/>
    <property type="evidence" value="ECO:0007669"/>
    <property type="project" value="UniProtKB-KW"/>
</dbReference>
<gene>
    <name evidence="4" type="ordered locus">Spiaf_0678</name>
</gene>
<evidence type="ECO:0000313" key="5">
    <source>
        <dbReference type="Proteomes" id="UP000007383"/>
    </source>
</evidence>
<evidence type="ECO:0000256" key="2">
    <source>
        <dbReference type="PIRSR" id="PIRSR001220-2"/>
    </source>
</evidence>
<keyword evidence="5" id="KW-1185">Reference proteome</keyword>
<dbReference type="InterPro" id="IPR006034">
    <property type="entry name" value="Asparaginase/glutaminase-like"/>
</dbReference>
<keyword evidence="4" id="KW-0808">Transferase</keyword>
<organism evidence="4 5">
    <name type="scientific">Spirochaeta africana (strain ATCC 700263 / DSM 8902 / Z-7692)</name>
    <dbReference type="NCBI Taxonomy" id="889378"/>
    <lineage>
        <taxon>Bacteria</taxon>
        <taxon>Pseudomonadati</taxon>
        <taxon>Spirochaetota</taxon>
        <taxon>Spirochaetia</taxon>
        <taxon>Spirochaetales</taxon>
        <taxon>Spirochaetaceae</taxon>
        <taxon>Spirochaeta</taxon>
    </lineage>
</organism>
<feature type="binding site" evidence="2">
    <location>
        <begin position="103"/>
        <end position="104"/>
    </location>
    <ligand>
        <name>substrate</name>
    </ligand>
</feature>
<dbReference type="Pfam" id="PF00710">
    <property type="entry name" value="Asparaginase"/>
    <property type="match status" value="1"/>
</dbReference>
<dbReference type="eggNOG" id="COG0252">
    <property type="taxonomic scope" value="Bacteria"/>
</dbReference>
<accession>H9UGY5</accession>
<dbReference type="PRINTS" id="PR00139">
    <property type="entry name" value="ASNGLNASE"/>
</dbReference>
<dbReference type="PANTHER" id="PTHR11707:SF28">
    <property type="entry name" value="60 KDA LYSOPHOSPHOLIPASE"/>
    <property type="match status" value="1"/>
</dbReference>